<dbReference type="EMBL" id="JAHRIM010011199">
    <property type="protein sequence ID" value="MEQ2260758.1"/>
    <property type="molecule type" value="Genomic_DNA"/>
</dbReference>
<organism evidence="1 2">
    <name type="scientific">Xenotaenia resolanae</name>
    <dbReference type="NCBI Taxonomy" id="208358"/>
    <lineage>
        <taxon>Eukaryota</taxon>
        <taxon>Metazoa</taxon>
        <taxon>Chordata</taxon>
        <taxon>Craniata</taxon>
        <taxon>Vertebrata</taxon>
        <taxon>Euteleostomi</taxon>
        <taxon>Actinopterygii</taxon>
        <taxon>Neopterygii</taxon>
        <taxon>Teleostei</taxon>
        <taxon>Neoteleostei</taxon>
        <taxon>Acanthomorphata</taxon>
        <taxon>Ovalentaria</taxon>
        <taxon>Atherinomorphae</taxon>
        <taxon>Cyprinodontiformes</taxon>
        <taxon>Goodeidae</taxon>
        <taxon>Xenotaenia</taxon>
    </lineage>
</organism>
<keyword evidence="2" id="KW-1185">Reference proteome</keyword>
<name>A0ABV0VWQ6_9TELE</name>
<sequence>MVSHYQASAEHLHAEEVVGPFESTLLEQRHQKLAGQLPLKTGTGHPCPITPSNPLAFNSHSVKKCSLRNSAHLQEADPTVISVFHKKGELIGVGVPGREL</sequence>
<evidence type="ECO:0000313" key="1">
    <source>
        <dbReference type="EMBL" id="MEQ2260758.1"/>
    </source>
</evidence>
<comment type="caution">
    <text evidence="1">The sequence shown here is derived from an EMBL/GenBank/DDBJ whole genome shotgun (WGS) entry which is preliminary data.</text>
</comment>
<dbReference type="Proteomes" id="UP001444071">
    <property type="component" value="Unassembled WGS sequence"/>
</dbReference>
<protein>
    <submittedName>
        <fullName evidence="1">Uncharacterized protein</fullName>
    </submittedName>
</protein>
<gene>
    <name evidence="1" type="ORF">XENORESO_001116</name>
</gene>
<evidence type="ECO:0000313" key="2">
    <source>
        <dbReference type="Proteomes" id="UP001444071"/>
    </source>
</evidence>
<proteinExistence type="predicted"/>
<reference evidence="1 2" key="1">
    <citation type="submission" date="2021-06" db="EMBL/GenBank/DDBJ databases">
        <authorList>
            <person name="Palmer J.M."/>
        </authorList>
    </citation>
    <scope>NUCLEOTIDE SEQUENCE [LARGE SCALE GENOMIC DNA]</scope>
    <source>
        <strain evidence="1 2">XR_2019</strain>
        <tissue evidence="1">Muscle</tissue>
    </source>
</reference>
<accession>A0ABV0VWQ6</accession>